<reference evidence="7" key="2">
    <citation type="submission" date="2023-05" db="EMBL/GenBank/DDBJ databases">
        <authorList>
            <consortium name="Lawrence Berkeley National Laboratory"/>
            <person name="Steindorff A."/>
            <person name="Hensen N."/>
            <person name="Bonometti L."/>
            <person name="Westerberg I."/>
            <person name="Brannstrom I.O."/>
            <person name="Guillou S."/>
            <person name="Cros-Aarteil S."/>
            <person name="Calhoun S."/>
            <person name="Haridas S."/>
            <person name="Kuo A."/>
            <person name="Mondo S."/>
            <person name="Pangilinan J."/>
            <person name="Riley R."/>
            <person name="Labutti K."/>
            <person name="Andreopoulos B."/>
            <person name="Lipzen A."/>
            <person name="Chen C."/>
            <person name="Yanf M."/>
            <person name="Daum C."/>
            <person name="Ng V."/>
            <person name="Clum A."/>
            <person name="Ohm R."/>
            <person name="Martin F."/>
            <person name="Silar P."/>
            <person name="Natvig D."/>
            <person name="Lalanne C."/>
            <person name="Gautier V."/>
            <person name="Ament-Velasquez S.L."/>
            <person name="Kruys A."/>
            <person name="Hutchinson M.I."/>
            <person name="Powell A.J."/>
            <person name="Barry K."/>
            <person name="Miller A.N."/>
            <person name="Grigoriev I.V."/>
            <person name="Debuchy R."/>
            <person name="Gladieux P."/>
            <person name="Thoren M.H."/>
            <person name="Johannesson H."/>
        </authorList>
    </citation>
    <scope>NUCLEOTIDE SEQUENCE</scope>
    <source>
        <strain evidence="7">CBS 103.79</strain>
    </source>
</reference>
<name>A0AAN6MIK2_9PEZI</name>
<organism evidence="7 8">
    <name type="scientific">Staphylotrichum tortipilum</name>
    <dbReference type="NCBI Taxonomy" id="2831512"/>
    <lineage>
        <taxon>Eukaryota</taxon>
        <taxon>Fungi</taxon>
        <taxon>Dikarya</taxon>
        <taxon>Ascomycota</taxon>
        <taxon>Pezizomycotina</taxon>
        <taxon>Sordariomycetes</taxon>
        <taxon>Sordariomycetidae</taxon>
        <taxon>Sordariales</taxon>
        <taxon>Chaetomiaceae</taxon>
        <taxon>Staphylotrichum</taxon>
    </lineage>
</organism>
<evidence type="ECO:0000259" key="6">
    <source>
        <dbReference type="PROSITE" id="PS51171"/>
    </source>
</evidence>
<sequence>MATSTAPEGDDKASTTIAFLGPFNSYSNQATKIAFPDPKWQLEPTVTIKEVFDRVQSGPSPYGVVPFENSTHGAVTFTLDCLADRAAEYPDIVVCGEVYLDVHHFLLGRFPPSPAGGDGDDGTRKGVPLGDLSHVARVFSHPQGFGQSGAFLRRYLPRAELVDVSSTSRAAELAAADGEGASAAIASEWAGKAAGLDVLARCVEDREDNTTRFFVLRKRGE</sequence>
<comment type="caution">
    <text evidence="7">The sequence shown here is derived from an EMBL/GenBank/DDBJ whole genome shotgun (WGS) entry which is preliminary data.</text>
</comment>
<dbReference type="PROSITE" id="PS51171">
    <property type="entry name" value="PREPHENATE_DEHYDR_3"/>
    <property type="match status" value="1"/>
</dbReference>
<accession>A0AAN6MIK2</accession>
<dbReference type="Gene3D" id="3.40.190.10">
    <property type="entry name" value="Periplasmic binding protein-like II"/>
    <property type="match status" value="2"/>
</dbReference>
<dbReference type="GO" id="GO:0004664">
    <property type="term" value="F:prephenate dehydratase activity"/>
    <property type="evidence" value="ECO:0007669"/>
    <property type="project" value="InterPro"/>
</dbReference>
<dbReference type="GO" id="GO:0005737">
    <property type="term" value="C:cytoplasm"/>
    <property type="evidence" value="ECO:0007669"/>
    <property type="project" value="TreeGrafter"/>
</dbReference>
<keyword evidence="3" id="KW-0584">Phenylalanine biosynthesis</keyword>
<dbReference type="SUPFAM" id="SSF53850">
    <property type="entry name" value="Periplasmic binding protein-like II"/>
    <property type="match status" value="1"/>
</dbReference>
<evidence type="ECO:0000256" key="2">
    <source>
        <dbReference type="ARBA" id="ARBA00023141"/>
    </source>
</evidence>
<dbReference type="CDD" id="cd13532">
    <property type="entry name" value="PBP2_PDT_like"/>
    <property type="match status" value="1"/>
</dbReference>
<keyword evidence="4" id="KW-0456">Lyase</keyword>
<evidence type="ECO:0000256" key="4">
    <source>
        <dbReference type="ARBA" id="ARBA00023239"/>
    </source>
</evidence>
<feature type="non-terminal residue" evidence="7">
    <location>
        <position position="221"/>
    </location>
</feature>
<feature type="domain" description="Prephenate dehydratase" evidence="6">
    <location>
        <begin position="16"/>
        <end position="218"/>
    </location>
</feature>
<dbReference type="PANTHER" id="PTHR21022:SF19">
    <property type="entry name" value="PREPHENATE DEHYDRATASE-RELATED"/>
    <property type="match status" value="1"/>
</dbReference>
<dbReference type="Proteomes" id="UP001303889">
    <property type="component" value="Unassembled WGS sequence"/>
</dbReference>
<evidence type="ECO:0000313" key="8">
    <source>
        <dbReference type="Proteomes" id="UP001303889"/>
    </source>
</evidence>
<dbReference type="Pfam" id="PF00800">
    <property type="entry name" value="PDT"/>
    <property type="match status" value="1"/>
</dbReference>
<evidence type="ECO:0000256" key="1">
    <source>
        <dbReference type="ARBA" id="ARBA00022605"/>
    </source>
</evidence>
<comment type="pathway">
    <text evidence="5">Amino-acid biosynthesis.</text>
</comment>
<proteinExistence type="predicted"/>
<evidence type="ECO:0000256" key="5">
    <source>
        <dbReference type="ARBA" id="ARBA00029440"/>
    </source>
</evidence>
<evidence type="ECO:0000313" key="7">
    <source>
        <dbReference type="EMBL" id="KAK3901320.1"/>
    </source>
</evidence>
<keyword evidence="1" id="KW-0028">Amino-acid biosynthesis</keyword>
<dbReference type="InterPro" id="IPR001086">
    <property type="entry name" value="Preph_deHydtase"/>
</dbReference>
<keyword evidence="2" id="KW-0057">Aromatic amino acid biosynthesis</keyword>
<dbReference type="EMBL" id="MU855590">
    <property type="protein sequence ID" value="KAK3901320.1"/>
    <property type="molecule type" value="Genomic_DNA"/>
</dbReference>
<reference evidence="7" key="1">
    <citation type="journal article" date="2023" name="Mol. Phylogenet. Evol.">
        <title>Genome-scale phylogeny and comparative genomics of the fungal order Sordariales.</title>
        <authorList>
            <person name="Hensen N."/>
            <person name="Bonometti L."/>
            <person name="Westerberg I."/>
            <person name="Brannstrom I.O."/>
            <person name="Guillou S."/>
            <person name="Cros-Aarteil S."/>
            <person name="Calhoun S."/>
            <person name="Haridas S."/>
            <person name="Kuo A."/>
            <person name="Mondo S."/>
            <person name="Pangilinan J."/>
            <person name="Riley R."/>
            <person name="LaButti K."/>
            <person name="Andreopoulos B."/>
            <person name="Lipzen A."/>
            <person name="Chen C."/>
            <person name="Yan M."/>
            <person name="Daum C."/>
            <person name="Ng V."/>
            <person name="Clum A."/>
            <person name="Steindorff A."/>
            <person name="Ohm R.A."/>
            <person name="Martin F."/>
            <person name="Silar P."/>
            <person name="Natvig D.O."/>
            <person name="Lalanne C."/>
            <person name="Gautier V."/>
            <person name="Ament-Velasquez S.L."/>
            <person name="Kruys A."/>
            <person name="Hutchinson M.I."/>
            <person name="Powell A.J."/>
            <person name="Barry K."/>
            <person name="Miller A.N."/>
            <person name="Grigoriev I.V."/>
            <person name="Debuchy R."/>
            <person name="Gladieux P."/>
            <person name="Hiltunen Thoren M."/>
            <person name="Johannesson H."/>
        </authorList>
    </citation>
    <scope>NUCLEOTIDE SEQUENCE</scope>
    <source>
        <strain evidence="7">CBS 103.79</strain>
    </source>
</reference>
<gene>
    <name evidence="7" type="ORF">C8A05DRAFT_16495</name>
</gene>
<keyword evidence="8" id="KW-1185">Reference proteome</keyword>
<protein>
    <submittedName>
        <fullName evidence="7">Prephenate dehydratase</fullName>
    </submittedName>
</protein>
<evidence type="ECO:0000256" key="3">
    <source>
        <dbReference type="ARBA" id="ARBA00023222"/>
    </source>
</evidence>
<dbReference type="AlphaFoldDB" id="A0AAN6MIK2"/>
<dbReference type="PANTHER" id="PTHR21022">
    <property type="entry name" value="PREPHENATE DEHYDRATASE P PROTEIN"/>
    <property type="match status" value="1"/>
</dbReference>
<dbReference type="GO" id="GO:0009094">
    <property type="term" value="P:L-phenylalanine biosynthetic process"/>
    <property type="evidence" value="ECO:0007669"/>
    <property type="project" value="UniProtKB-KW"/>
</dbReference>